<accession>A0A176TF26</accession>
<organism evidence="2 3">
    <name type="scientific">Polaribacter atrinae</name>
    <dbReference type="NCBI Taxonomy" id="1333662"/>
    <lineage>
        <taxon>Bacteria</taxon>
        <taxon>Pseudomonadati</taxon>
        <taxon>Bacteroidota</taxon>
        <taxon>Flavobacteriia</taxon>
        <taxon>Flavobacteriales</taxon>
        <taxon>Flavobacteriaceae</taxon>
    </lineage>
</organism>
<evidence type="ECO:0000259" key="1">
    <source>
        <dbReference type="Pfam" id="PF12728"/>
    </source>
</evidence>
<keyword evidence="3" id="KW-1185">Reference proteome</keyword>
<name>A0A176TF26_9FLAO</name>
<dbReference type="GO" id="GO:0003677">
    <property type="term" value="F:DNA binding"/>
    <property type="evidence" value="ECO:0007669"/>
    <property type="project" value="InterPro"/>
</dbReference>
<dbReference type="Pfam" id="PF12728">
    <property type="entry name" value="HTH_17"/>
    <property type="match status" value="1"/>
</dbReference>
<dbReference type="NCBIfam" id="TIGR01764">
    <property type="entry name" value="excise"/>
    <property type="match status" value="1"/>
</dbReference>
<sequence>MFESHRITTKYCSHKCNQKHYKLRKRLEKKQDAETNVLTTQNIKPKVKAIDLAFIKDKEFLSVKEVALLFSCNKKTVYRMIENKTLNAVNLNHRLTKIRRTDIEGIFNNTKPTPIKYDKLEIGNCYSISEIKEKYKVSDNGLRAIAKRNNISKTYIERFAYYPKKEIDTLFSL</sequence>
<protein>
    <recommendedName>
        <fullName evidence="1">Helix-turn-helix domain-containing protein</fullName>
    </recommendedName>
</protein>
<evidence type="ECO:0000313" key="2">
    <source>
        <dbReference type="EMBL" id="OAD46006.1"/>
    </source>
</evidence>
<proteinExistence type="predicted"/>
<reference evidence="2 3" key="1">
    <citation type="submission" date="2016-02" db="EMBL/GenBank/DDBJ databases">
        <title>Draft genome sequence of Polaribacter atrinae KACC17473.</title>
        <authorList>
            <person name="Shin S.-K."/>
            <person name="Yi H."/>
        </authorList>
    </citation>
    <scope>NUCLEOTIDE SEQUENCE [LARGE SCALE GENOMIC DNA]</scope>
    <source>
        <strain evidence="2 3">KACC 17473</strain>
    </source>
</reference>
<gene>
    <name evidence="2" type="ORF">LPB303_03565</name>
</gene>
<comment type="caution">
    <text evidence="2">The sequence shown here is derived from an EMBL/GenBank/DDBJ whole genome shotgun (WGS) entry which is preliminary data.</text>
</comment>
<dbReference type="EMBL" id="LVWE01000005">
    <property type="protein sequence ID" value="OAD46006.1"/>
    <property type="molecule type" value="Genomic_DNA"/>
</dbReference>
<dbReference type="AlphaFoldDB" id="A0A176TF26"/>
<dbReference type="InterPro" id="IPR010093">
    <property type="entry name" value="SinI_DNA-bd"/>
</dbReference>
<evidence type="ECO:0000313" key="3">
    <source>
        <dbReference type="Proteomes" id="UP000076923"/>
    </source>
</evidence>
<dbReference type="STRING" id="1333662.LPB303_03565"/>
<dbReference type="Proteomes" id="UP000076923">
    <property type="component" value="Unassembled WGS sequence"/>
</dbReference>
<dbReference type="InterPro" id="IPR041657">
    <property type="entry name" value="HTH_17"/>
</dbReference>
<feature type="domain" description="Helix-turn-helix" evidence="1">
    <location>
        <begin position="60"/>
        <end position="104"/>
    </location>
</feature>